<organism evidence="4 5">
    <name type="scientific">Candidatus Avoscillospira avistercoris</name>
    <dbReference type="NCBI Taxonomy" id="2840707"/>
    <lineage>
        <taxon>Bacteria</taxon>
        <taxon>Bacillati</taxon>
        <taxon>Bacillota</taxon>
        <taxon>Clostridia</taxon>
        <taxon>Eubacteriales</taxon>
        <taxon>Oscillospiraceae</taxon>
        <taxon>Oscillospiraceae incertae sedis</taxon>
        <taxon>Candidatus Avoscillospira</taxon>
    </lineage>
</organism>
<proteinExistence type="predicted"/>
<reference evidence="4" key="2">
    <citation type="journal article" date="2021" name="PeerJ">
        <title>Extensive microbial diversity within the chicken gut microbiome revealed by metagenomics and culture.</title>
        <authorList>
            <person name="Gilroy R."/>
            <person name="Ravi A."/>
            <person name="Getino M."/>
            <person name="Pursley I."/>
            <person name="Horton D.L."/>
            <person name="Alikhan N.F."/>
            <person name="Baker D."/>
            <person name="Gharbi K."/>
            <person name="Hall N."/>
            <person name="Watson M."/>
            <person name="Adriaenssens E.M."/>
            <person name="Foster-Nyarko E."/>
            <person name="Jarju S."/>
            <person name="Secka A."/>
            <person name="Antonio M."/>
            <person name="Oren A."/>
            <person name="Chaudhuri R.R."/>
            <person name="La Ragione R."/>
            <person name="Hildebrand F."/>
            <person name="Pallen M.J."/>
        </authorList>
    </citation>
    <scope>NUCLEOTIDE SEQUENCE</scope>
    <source>
        <strain evidence="4">ChiBcec16-1751</strain>
    </source>
</reference>
<accession>A0A9D1FA52</accession>
<comment type="caution">
    <text evidence="4">The sequence shown here is derived from an EMBL/GenBank/DDBJ whole genome shotgun (WGS) entry which is preliminary data.</text>
</comment>
<dbReference type="Gene3D" id="3.40.50.11220">
    <property type="match status" value="1"/>
</dbReference>
<dbReference type="PANTHER" id="PTHR37477">
    <property type="entry name" value="COBALT-PRECORRIN-5A HYDROLASE"/>
    <property type="match status" value="1"/>
</dbReference>
<feature type="domain" description="Cobalamin biosynthesis central region" evidence="3">
    <location>
        <begin position="129"/>
        <end position="196"/>
    </location>
</feature>
<dbReference type="InterPro" id="IPR036518">
    <property type="entry name" value="CobE/GbiG_C_sf"/>
</dbReference>
<sequence length="337" mass="35828">MDIAAIAFTQAGLALGRRLQRLLEGDTVSLAAATGEQKVSFRHWTEEHFPVRDALIYIGATGIAVRAVAPFLKSKTCDPAVLVLDDRGRFCIPLVSGHLGGANALARRVAELIDAIPVITTATDNHGVFAIDIWAKAQGFTLENPQGIKTVSSQLLEGKPVRIRCDFPTAGRIPEGLVLVHEKPYDAAITIKPKTNQSTLFLIPPVACVGVGCRKNIALEALEEAYHMLLRKGGIDPAAVCGLYSIDLKAEEPALLALAEKLGVPLITYSAAQLNAVKGNFSASAFVQKTTGTDNVCERSAVLGSGGGRLILKKNAGNGVTMAMALKDLTIQWEENP</sequence>
<dbReference type="AlphaFoldDB" id="A0A9D1FA52"/>
<protein>
    <submittedName>
        <fullName evidence="4">Cobalt-precorrin 5A hydrolase</fullName>
    </submittedName>
</protein>
<dbReference type="Pfam" id="PF01890">
    <property type="entry name" value="CbiG_C"/>
    <property type="match status" value="1"/>
</dbReference>
<evidence type="ECO:0000259" key="3">
    <source>
        <dbReference type="Pfam" id="PF11761"/>
    </source>
</evidence>
<dbReference type="Proteomes" id="UP000886741">
    <property type="component" value="Unassembled WGS sequence"/>
</dbReference>
<dbReference type="GO" id="GO:0016787">
    <property type="term" value="F:hydrolase activity"/>
    <property type="evidence" value="ECO:0007669"/>
    <property type="project" value="UniProtKB-KW"/>
</dbReference>
<keyword evidence="4" id="KW-0378">Hydrolase</keyword>
<dbReference type="InterPro" id="IPR052553">
    <property type="entry name" value="CbiG_hydrolase"/>
</dbReference>
<dbReference type="InterPro" id="IPR038029">
    <property type="entry name" value="GbiG_N_sf"/>
</dbReference>
<dbReference type="PANTHER" id="PTHR37477:SF1">
    <property type="entry name" value="COBALT-PRECORRIN-5A HYDROLASE"/>
    <property type="match status" value="1"/>
</dbReference>
<dbReference type="SUPFAM" id="SSF159664">
    <property type="entry name" value="CobE/GbiG C-terminal domain-like"/>
    <property type="match status" value="1"/>
</dbReference>
<evidence type="ECO:0000259" key="2">
    <source>
        <dbReference type="Pfam" id="PF11760"/>
    </source>
</evidence>
<gene>
    <name evidence="4" type="ORF">IAA83_07910</name>
</gene>
<name>A0A9D1FA52_9FIRM</name>
<dbReference type="InterPro" id="IPR021745">
    <property type="entry name" value="CbiG_mid"/>
</dbReference>
<dbReference type="SUPFAM" id="SSF159672">
    <property type="entry name" value="CbiG N-terminal domain-like"/>
    <property type="match status" value="1"/>
</dbReference>
<feature type="domain" description="CobE/GbiG C-terminal" evidence="1">
    <location>
        <begin position="208"/>
        <end position="325"/>
    </location>
</feature>
<dbReference type="InterPro" id="IPR002750">
    <property type="entry name" value="CobE/GbiG_C"/>
</dbReference>
<evidence type="ECO:0000313" key="5">
    <source>
        <dbReference type="Proteomes" id="UP000886741"/>
    </source>
</evidence>
<dbReference type="Gene3D" id="3.30.420.180">
    <property type="entry name" value="CobE/GbiG C-terminal domain"/>
    <property type="match status" value="1"/>
</dbReference>
<reference evidence="4" key="1">
    <citation type="submission" date="2020-10" db="EMBL/GenBank/DDBJ databases">
        <authorList>
            <person name="Gilroy R."/>
        </authorList>
    </citation>
    <scope>NUCLEOTIDE SEQUENCE</scope>
    <source>
        <strain evidence="4">ChiBcec16-1751</strain>
    </source>
</reference>
<dbReference type="GO" id="GO:0009236">
    <property type="term" value="P:cobalamin biosynthetic process"/>
    <property type="evidence" value="ECO:0007669"/>
    <property type="project" value="InterPro"/>
</dbReference>
<dbReference type="Pfam" id="PF11760">
    <property type="entry name" value="CbiG_N"/>
    <property type="match status" value="1"/>
</dbReference>
<evidence type="ECO:0000313" key="4">
    <source>
        <dbReference type="EMBL" id="HIS65277.1"/>
    </source>
</evidence>
<dbReference type="InterPro" id="IPR021744">
    <property type="entry name" value="CbiG_N"/>
</dbReference>
<dbReference type="EMBL" id="DVJJ01000118">
    <property type="protein sequence ID" value="HIS65277.1"/>
    <property type="molecule type" value="Genomic_DNA"/>
</dbReference>
<evidence type="ECO:0000259" key="1">
    <source>
        <dbReference type="Pfam" id="PF01890"/>
    </source>
</evidence>
<dbReference type="Pfam" id="PF11761">
    <property type="entry name" value="CbiG_mid"/>
    <property type="match status" value="1"/>
</dbReference>
<feature type="domain" description="Cobalamin synthesis G N-terminal" evidence="2">
    <location>
        <begin position="44"/>
        <end position="124"/>
    </location>
</feature>